<proteinExistence type="predicted"/>
<name>A0A3P7LAL1_DIBLA</name>
<gene>
    <name evidence="2" type="ORF">DILT_LOCUS10026</name>
</gene>
<dbReference type="AlphaFoldDB" id="A0A3P7LAL1"/>
<evidence type="ECO:0000313" key="3">
    <source>
        <dbReference type="Proteomes" id="UP000281553"/>
    </source>
</evidence>
<keyword evidence="3" id="KW-1185">Reference proteome</keyword>
<feature type="region of interest" description="Disordered" evidence="1">
    <location>
        <begin position="1"/>
        <end position="22"/>
    </location>
</feature>
<sequence length="450" mass="47079">MHASSSPGISDESSSAINVPPKIENLSSVEVKRLSQVTFPEVSARFPVSHSDLSNSLPLVPSQRIEQICSSSEPPVTTECTKITNLSLSQSSDSKSEGGVKERTDDVTEILPAPLGPPSMNPDKCSRTEIISLSPAVEALAPSTFSLPADNPLSGVVGGVSTELEQKAVSIPPNQETTDTPQLSLVLPASTSEMCNCSPRPESAQEEFHSLAAEPSSFSSFDWTNLTPANNSRAEHFSSAAQSANDDRAIATGLSRITFPAESGSISKVAAVSTSDSAVYRSPPNHLSPCDFSTDCQCVQSPNSPGFPTGEVCEPPEETTPFGQSRMINLLPGSSSAGVTTGMDAASEPHIRISSAVVTTPRTGGRSISGDDLSVTYTDTQEAPPPASLPSVTGDEVGVELPVKEEPLVPIEFPASDQGGDGVHAREDARVGEGKTLLFADICCHNTDLF</sequence>
<evidence type="ECO:0000313" key="2">
    <source>
        <dbReference type="EMBL" id="VDN14195.1"/>
    </source>
</evidence>
<reference evidence="2 3" key="1">
    <citation type="submission" date="2018-11" db="EMBL/GenBank/DDBJ databases">
        <authorList>
            <consortium name="Pathogen Informatics"/>
        </authorList>
    </citation>
    <scope>NUCLEOTIDE SEQUENCE [LARGE SCALE GENOMIC DNA]</scope>
</reference>
<organism evidence="2 3">
    <name type="scientific">Dibothriocephalus latus</name>
    <name type="common">Fish tapeworm</name>
    <name type="synonym">Diphyllobothrium latum</name>
    <dbReference type="NCBI Taxonomy" id="60516"/>
    <lineage>
        <taxon>Eukaryota</taxon>
        <taxon>Metazoa</taxon>
        <taxon>Spiralia</taxon>
        <taxon>Lophotrochozoa</taxon>
        <taxon>Platyhelminthes</taxon>
        <taxon>Cestoda</taxon>
        <taxon>Eucestoda</taxon>
        <taxon>Diphyllobothriidea</taxon>
        <taxon>Diphyllobothriidae</taxon>
        <taxon>Dibothriocephalus</taxon>
    </lineage>
</organism>
<feature type="compositionally biased region" description="Low complexity" evidence="1">
    <location>
        <begin position="1"/>
        <end position="15"/>
    </location>
</feature>
<dbReference type="Proteomes" id="UP000281553">
    <property type="component" value="Unassembled WGS sequence"/>
</dbReference>
<protein>
    <submittedName>
        <fullName evidence="2">Uncharacterized protein</fullName>
    </submittedName>
</protein>
<accession>A0A3P7LAL1</accession>
<evidence type="ECO:0000256" key="1">
    <source>
        <dbReference type="SAM" id="MobiDB-lite"/>
    </source>
</evidence>
<dbReference type="EMBL" id="UYRU01058547">
    <property type="protein sequence ID" value="VDN14195.1"/>
    <property type="molecule type" value="Genomic_DNA"/>
</dbReference>